<dbReference type="GO" id="GO:0005886">
    <property type="term" value="C:plasma membrane"/>
    <property type="evidence" value="ECO:0007669"/>
    <property type="project" value="TreeGrafter"/>
</dbReference>
<sequence>MNWIWYHESVFAKAEQSWERWWYEEHDHLKVTGIWGKFSEIISDFWFFFFQYRIVYQLGISAGNHSLSIYVLSWIYVVVVSGIYVVVVYVRNKYSAKEHIPYLLVQFLAITLAMKHLLLDLFHQTQPTTKQSYPMMMKPKQRL</sequence>
<gene>
    <name evidence="2" type="ORF">KIW84_051703</name>
</gene>
<evidence type="ECO:0000256" key="1">
    <source>
        <dbReference type="SAM" id="Phobius"/>
    </source>
</evidence>
<protein>
    <submittedName>
        <fullName evidence="2">Uncharacterized protein</fullName>
    </submittedName>
</protein>
<dbReference type="Proteomes" id="UP001058974">
    <property type="component" value="Chromosome 5"/>
</dbReference>
<dbReference type="PANTHER" id="PTHR12741:SF7">
    <property type="entry name" value="CALLOSE SYNTHASE 12"/>
    <property type="match status" value="1"/>
</dbReference>
<dbReference type="EMBL" id="JAMSHJ010000005">
    <property type="protein sequence ID" value="KAI5404648.1"/>
    <property type="molecule type" value="Genomic_DNA"/>
</dbReference>
<keyword evidence="1" id="KW-0472">Membrane</keyword>
<comment type="caution">
    <text evidence="2">The sequence shown here is derived from an EMBL/GenBank/DDBJ whole genome shotgun (WGS) entry which is preliminary data.</text>
</comment>
<feature type="transmembrane region" description="Helical" evidence="1">
    <location>
        <begin position="67"/>
        <end position="90"/>
    </location>
</feature>
<keyword evidence="1" id="KW-1133">Transmembrane helix</keyword>
<keyword evidence="1" id="KW-0812">Transmembrane</keyword>
<dbReference type="Gramene" id="Psat05G0170300-T1">
    <property type="protein sequence ID" value="KAI5404648.1"/>
    <property type="gene ID" value="KIW84_051703"/>
</dbReference>
<name>A0A9D5ADZ6_PEA</name>
<keyword evidence="3" id="KW-1185">Reference proteome</keyword>
<reference evidence="2 3" key="1">
    <citation type="journal article" date="2022" name="Nat. Genet.">
        <title>Improved pea reference genome and pan-genome highlight genomic features and evolutionary characteristics.</title>
        <authorList>
            <person name="Yang T."/>
            <person name="Liu R."/>
            <person name="Luo Y."/>
            <person name="Hu S."/>
            <person name="Wang D."/>
            <person name="Wang C."/>
            <person name="Pandey M.K."/>
            <person name="Ge S."/>
            <person name="Xu Q."/>
            <person name="Li N."/>
            <person name="Li G."/>
            <person name="Huang Y."/>
            <person name="Saxena R.K."/>
            <person name="Ji Y."/>
            <person name="Li M."/>
            <person name="Yan X."/>
            <person name="He Y."/>
            <person name="Liu Y."/>
            <person name="Wang X."/>
            <person name="Xiang C."/>
            <person name="Varshney R.K."/>
            <person name="Ding H."/>
            <person name="Gao S."/>
            <person name="Zong X."/>
        </authorList>
    </citation>
    <scope>NUCLEOTIDE SEQUENCE [LARGE SCALE GENOMIC DNA]</scope>
    <source>
        <strain evidence="2 3">cv. Zhongwan 6</strain>
    </source>
</reference>
<organism evidence="2 3">
    <name type="scientific">Pisum sativum</name>
    <name type="common">Garden pea</name>
    <name type="synonym">Lathyrus oleraceus</name>
    <dbReference type="NCBI Taxonomy" id="3888"/>
    <lineage>
        <taxon>Eukaryota</taxon>
        <taxon>Viridiplantae</taxon>
        <taxon>Streptophyta</taxon>
        <taxon>Embryophyta</taxon>
        <taxon>Tracheophyta</taxon>
        <taxon>Spermatophyta</taxon>
        <taxon>Magnoliopsida</taxon>
        <taxon>eudicotyledons</taxon>
        <taxon>Gunneridae</taxon>
        <taxon>Pentapetalae</taxon>
        <taxon>rosids</taxon>
        <taxon>fabids</taxon>
        <taxon>Fabales</taxon>
        <taxon>Fabaceae</taxon>
        <taxon>Papilionoideae</taxon>
        <taxon>50 kb inversion clade</taxon>
        <taxon>NPAAA clade</taxon>
        <taxon>Hologalegina</taxon>
        <taxon>IRL clade</taxon>
        <taxon>Fabeae</taxon>
        <taxon>Lathyrus</taxon>
    </lineage>
</organism>
<dbReference type="PANTHER" id="PTHR12741">
    <property type="entry name" value="LYST-INTERACTING PROTEIN LIP5 DOPAMINE RESPONSIVE PROTEIN DRG-1"/>
    <property type="match status" value="1"/>
</dbReference>
<dbReference type="AlphaFoldDB" id="A0A9D5ADZ6"/>
<evidence type="ECO:0000313" key="3">
    <source>
        <dbReference type="Proteomes" id="UP001058974"/>
    </source>
</evidence>
<evidence type="ECO:0000313" key="2">
    <source>
        <dbReference type="EMBL" id="KAI5404648.1"/>
    </source>
</evidence>
<accession>A0A9D5ADZ6</accession>
<proteinExistence type="predicted"/>
<dbReference type="GO" id="GO:0046527">
    <property type="term" value="F:glucosyltransferase activity"/>
    <property type="evidence" value="ECO:0007669"/>
    <property type="project" value="TreeGrafter"/>
</dbReference>